<evidence type="ECO:0000256" key="4">
    <source>
        <dbReference type="SAM" id="MobiDB-lite"/>
    </source>
</evidence>
<feature type="region of interest" description="Disordered" evidence="4">
    <location>
        <begin position="2330"/>
        <end position="2493"/>
    </location>
</feature>
<dbReference type="EMBL" id="BLXT01000140">
    <property type="protein sequence ID" value="GFN74593.1"/>
    <property type="molecule type" value="Genomic_DNA"/>
</dbReference>
<keyword evidence="1 3" id="KW-0853">WD repeat</keyword>
<feature type="region of interest" description="Disordered" evidence="4">
    <location>
        <begin position="261"/>
        <end position="336"/>
    </location>
</feature>
<feature type="compositionally biased region" description="Basic and acidic residues" evidence="4">
    <location>
        <begin position="2416"/>
        <end position="2434"/>
    </location>
</feature>
<dbReference type="CDD" id="cd01201">
    <property type="entry name" value="PH_BEACH"/>
    <property type="match status" value="1"/>
</dbReference>
<feature type="compositionally biased region" description="Polar residues" evidence="4">
    <location>
        <begin position="1530"/>
        <end position="1539"/>
    </location>
</feature>
<evidence type="ECO:0000259" key="5">
    <source>
        <dbReference type="PROSITE" id="PS50197"/>
    </source>
</evidence>
<feature type="compositionally biased region" description="Basic and acidic residues" evidence="4">
    <location>
        <begin position="2445"/>
        <end position="2460"/>
    </location>
</feature>
<feature type="compositionally biased region" description="Basic and acidic residues" evidence="4">
    <location>
        <begin position="1434"/>
        <end position="1450"/>
    </location>
</feature>
<evidence type="ECO:0000313" key="8">
    <source>
        <dbReference type="Proteomes" id="UP000735302"/>
    </source>
</evidence>
<feature type="repeat" description="WD" evidence="3">
    <location>
        <begin position="3952"/>
        <end position="3993"/>
    </location>
</feature>
<dbReference type="Gene3D" id="1.10.1540.10">
    <property type="entry name" value="BEACH domain"/>
    <property type="match status" value="1"/>
</dbReference>
<feature type="region of interest" description="Disordered" evidence="4">
    <location>
        <begin position="2918"/>
        <end position="2955"/>
    </location>
</feature>
<evidence type="ECO:0000259" key="6">
    <source>
        <dbReference type="PROSITE" id="PS51783"/>
    </source>
</evidence>
<dbReference type="Pfam" id="PF02138">
    <property type="entry name" value="Beach"/>
    <property type="match status" value="1"/>
</dbReference>
<dbReference type="SMART" id="SM01026">
    <property type="entry name" value="Beach"/>
    <property type="match status" value="1"/>
</dbReference>
<feature type="compositionally biased region" description="Basic and acidic residues" evidence="4">
    <location>
        <begin position="732"/>
        <end position="741"/>
    </location>
</feature>
<dbReference type="InterPro" id="IPR050865">
    <property type="entry name" value="BEACH_Domain"/>
</dbReference>
<keyword evidence="8" id="KW-1185">Reference proteome</keyword>
<feature type="region of interest" description="Disordered" evidence="4">
    <location>
        <begin position="461"/>
        <end position="536"/>
    </location>
</feature>
<feature type="region of interest" description="Disordered" evidence="4">
    <location>
        <begin position="1230"/>
        <end position="1249"/>
    </location>
</feature>
<dbReference type="InterPro" id="IPR023362">
    <property type="entry name" value="PH-BEACH_dom"/>
</dbReference>
<dbReference type="PROSITE" id="PS51783">
    <property type="entry name" value="PH_BEACH"/>
    <property type="match status" value="1"/>
</dbReference>
<feature type="region of interest" description="Disordered" evidence="4">
    <location>
        <begin position="2247"/>
        <end position="2303"/>
    </location>
</feature>
<dbReference type="PROSITE" id="PS50082">
    <property type="entry name" value="WD_REPEATS_2"/>
    <property type="match status" value="2"/>
</dbReference>
<feature type="region of interest" description="Disordered" evidence="4">
    <location>
        <begin position="1"/>
        <end position="28"/>
    </location>
</feature>
<dbReference type="InterPro" id="IPR001680">
    <property type="entry name" value="WD40_rpt"/>
</dbReference>
<feature type="compositionally biased region" description="Basic and acidic residues" evidence="4">
    <location>
        <begin position="687"/>
        <end position="714"/>
    </location>
</feature>
<dbReference type="PANTHER" id="PTHR13743:SF86">
    <property type="entry name" value="LYSOSOMAL-TRAFFICKING REGULATOR"/>
    <property type="match status" value="1"/>
</dbReference>
<proteinExistence type="predicted"/>
<evidence type="ECO:0000256" key="1">
    <source>
        <dbReference type="ARBA" id="ARBA00022574"/>
    </source>
</evidence>
<feature type="region of interest" description="Disordered" evidence="4">
    <location>
        <begin position="687"/>
        <end position="789"/>
    </location>
</feature>
<reference evidence="7 8" key="1">
    <citation type="journal article" date="2021" name="Elife">
        <title>Chloroplast acquisition without the gene transfer in kleptoplastic sea slugs, Plakobranchus ocellatus.</title>
        <authorList>
            <person name="Maeda T."/>
            <person name="Takahashi S."/>
            <person name="Yoshida T."/>
            <person name="Shimamura S."/>
            <person name="Takaki Y."/>
            <person name="Nagai Y."/>
            <person name="Toyoda A."/>
            <person name="Suzuki Y."/>
            <person name="Arimoto A."/>
            <person name="Ishii H."/>
            <person name="Satoh N."/>
            <person name="Nishiyama T."/>
            <person name="Hasebe M."/>
            <person name="Maruyama T."/>
            <person name="Minagawa J."/>
            <person name="Obokata J."/>
            <person name="Shigenobu S."/>
        </authorList>
    </citation>
    <scope>NUCLEOTIDE SEQUENCE [LARGE SCALE GENOMIC DNA]</scope>
</reference>
<sequence length="4161" mass="464418">MEEPEVDESHHPHHGHRQQQHRHGRQRSERTLPDMMASLSAIWESYAQLIRRKADRRSELKLQQRRFVLDKFLSHFVSASLANQGDICIGEMRNIGNELSQEFMRNLDVVTRGVSEEDATRSLEDYVLRGRGWRLLYTVDRVGLKGLVQRQDLCEVLLYLLPYCLYMKPSSPFTSGMKLQFSPPHGADVDSSLETQRLWQTLSDTYDTSVPLHSCFQLVSKSSRLKQLGCPSVQTRKLCKVTSTACQRDVVWRGMSRLKQETGSYRSPGKEGSKGAVLAGRVTKKRMTRSTPSKKVLKVNHSDTEEEDGQYNQQRMSEQQHLRQNQSDDRSRNRLPRFKRSIRIPHIWAPTAFNREEDSDTDDEYLGHMMNSGSSSDSATETLSSVTGFHVLRVLLRLLKSLGELDMEPHGYPRGRALSATILPHLLYLFSQFRQPGLKAAELNSLAKTELWVDSQYNQGSKQCSRTKAEEQQQNRAGSRQDEPMAKDSTLNRDNDKDCKDNEGARNIRDAPEGGATGPKSEDLDNCDVQPDEEMESVPWHGTCKMLVLRQLVRTILTLSGIVATQQNGVRILINLKVMDTLLDLDILDSLIPQYECDLPTTSTAPSSPGHSLPDPSTSLEATVAMEIVCGLLQLLQTVYTNLPFNPSCVSDANHLVSKLTKPEVSKRIKRLIKVAEVRTCLSDKLHSASASEHQEFDHFPSAEEVKSRYKEVQENSSHLIDKQSMSPSKGSDLKVEKDITEGEPQSGAAETGRNESGSFTDSNITSADREKEVQGSPNTNSIEILKDQSLDYDNRRNLEKNGKMQDLTRKTTFVSSYEYAPDGTCDPIRCIGTLITTLKGVKVNYIHSMKCLRQRHRNCEYGIYFDHHHDILGTPFYTSSAGKQEGETTYDEVDADYNQSFGKEGFKPYPQNGQFFRKGSLPSDNQCQPRCIVAELVSVLLESVSEVRQKSSEVHVISTLGSVGVCCCLQPERVVTPIVSQLAQFSPAVRSFALDTLTSILLDQFLGAREERQGSSRWKSHRTSLTRQTSKNSRNMAEARNPPGADGWAEHQHLGDGLHLGSLEDSSRCVHCYLEGSSPLLAGLPSTLDSGFASCQVEELRRQRMLDRWRCLRMMGRLVVGREQGLAVSCAKHLMTLAVRGNREIKEELFFGVYLHVLHMKVALPGRDNGIPAGAMDLMSSAGTSLEEPALVDNGFDGAKVEEKPKDRTEQCGMDACFSQANLQSSLDSLSNEPFTASDPATSGGDISTDEGYGEGYVSSHIMLLCVSALPYLLQVDKVMSIFLARRGLTKLTHLLEYRELRAPVMSVFEALVMIDERRLSDTQQQTSSPPVMSLSCEQSTYEGGGVIQTFIDTVTSRTCTVTATLQQISMQKEKAEAAAAAVIAAAARRSSRLKATEEEKSGQPLPSVPAENSEFLDMYKIHIKKFHDTVRVSDSESSNKDSKPHTPDESEVIIDTDTAFGDMAKTLPVLLDMWKTCAKLCMNSRMFRLFFRDSPSLYVVQETLVLALSLLGEMSGGKGDMSSYTSFPTSGLTTEPGSPNPMEGGGGGATRFWQGCSSGRSYPVSEASLEAGPAESKGEEEEEEAETSGLMSHQARLEFIEAVMMVCFSCRTISPSQKVNLQSSLCFPRVKGLEYSLQHRAAHLWNTPSNDSCPCFPAVFRLLVELLVACHRDAGRGVILHTVALRLLQTLRSSSRAVRAMSSEGLLGVLVEGFSEVLVAQPHDGQHTVFVVLSRLTSGLDEMTLLKAVNFEGLLTPDLWHMVSISYKDVLEGSTFVGKMTLTLDGWLRKEVILDHPASGRRPLRKFPFLCVGDARKAATKLYTGTWRMGTVRVFRDTVLSGDWWYHLYSLGPNHDGVGKFDGGEQPSCYTHSHAMLKQILHASHLSWDVLVGVTQLPDLDLARASQVLVYKISQPELFSTFVIPSPATSGTNLNSDLGLVPFSGSDLMTQKPQVWSTRLRGRIKVRDTHTLEKAAERIGGIETFLFLVAKVFEDSMKMVSEGGSLAEAEHLQSKATSILFTLVHRYPSLTQAFHDIRGYAMMAKVFTSSKSIVGYQLLKVLLDACTSDSLFKSVSGSPHPVLRTQSEVVIQDMNVLTELLLHWRIWLRATDDVRTMLVSALDALISRDNPHREFNLKQMQAGNVINKIFSIYLERIQDGQPSLSVNVSISAAKVVRSLLGSPPDLHLMMAVMDFLLLVHPAASGYISFNPEAFYSKLWWDGTGKSSASTLTQVAAKVYSRQLTTRSTEQRIRPQKTSDSVLTFSSSQNIESSLEERPKRSSFARPRQYPSSTSHTDEEVEGTNVAQAGDEVFKFPPLKPAQRVIEQSPDMDADHEEESDIGMVERSVPQSPSQNPTLTFTSSSVPSNNSYLQRSLESSSSSGEGSPKGDLVKVRGQDNTVRREAAQASSESLDETRETMKLERRKSPSYKRERQRKRSLRRQLFEEGKSAEAEAKEDSLDDTWEEYDESGGEEEEEEEEKPDELSVKSNGSKDDAFEAFEAGMSYDSAVNGAGSTTSHDEADEQGLMRLCVGLLEHLTEIVMEFPEPSLDNVFSKVVSPKSMLVLAKNPSADVRLAVIKLLGAYLYRAPSTLIDAFIKMDGFYLLANQLRSFPVHASHVEAAISIMIRQEFVFDDNFMIGDLGELTPVQQAAPILLLSFMDGTAEDPALCKQALSFLAQLLQCSQTMSTLLLDLGLAETMCNLATNIQRRNIVEPSPEEEQLTLALLIDLQHVLCLTAVNEFSWAGPSHASSCDEMFTLLKALEDHEFSEDIEGSKKRADNARALQISLVVKIFAFVEKRSEDAAQQGWITSSTTTGAGSTEQFSRPSLYRSSISMTPVYSSPKYPKPTRNRIHSFAGSALPVPYSASNTSAANFLSSASCNQLASRQQQTYTNSDMIGFLADLAPDSSLDMLGGQAGAHAADSGLGSSTSPHMTRRGDSKMSGSISSGGLSRSASLLGSLFNRKRRASYAPVSQSELLDRFRKILVTATDLAVMFPREERKPPVKQRTLNYFSEPQTPSLEDRYLKHLFEMVYRFYQHILNKDTISRKNRNPIMHGARDILKSQFTRLLLCMMSPKMDFDFRTATVEFLMADPRGPDAIKSIITDKQVGMEMSFYLYNLLSSWRDWLNSAQRESGFSLVQILRFAGFTINSPDNQLTQSQVNVLIEDKKNIDARYRKDLVAWLHKREAGTSRITQKLEPVRRRVTEQAMAVTQDVTRLQIEERKKLVDHIKRAMTEEIQLKKQWQELVTSLTHERGVWYHKSSYPQSWLLDPSEGPGRVRRKLQRGHMGIEAKFMMPTQQHKIEAESVDPPLVFLFEDDHQMSDSAALIYRLYTNEKIQHTCRCTAVSPANESKGELLVGEVSIFFVADGAITGGNCTQLLLGNLDQLSITWPHTDIRELHKRWYQLQDLGLEIFLISGRTCLLAFESTQDRDELHNILRSQLELPNVITVESLQTVQQAWLEGDITNYDYLIHLNKLAGRSYADLMQYPVFPFILRDYHSPTLNLTDPRIYRNLKKPIAVQDKTREQRYKDNYEFLCQEAVRPNNEDEMMMQVPPFHYGSHYSNSGTVLHYLVRLPPFTNMFLNFQDQSFDIPDRTFHSLGTSWRLSSFESSTDVKELIPEFFFLPEMFVNSEGFDFGLRQNGERVNDVCLPAWCEGDARLFVLIHRQALESAYVTAHLNHWLDLVFGYKQQGEEAIRAINVFHPSTYFGVDASQIKDPVKRHALLTMIKTYGQTPKQLFRTPHPYGNHNQAQYSPQREERLIKSTAHVRRPWPHVFGLQWGVYVGSPDLGPPVWMDLMQNSDLAKMTASSSASSSSSTSLSRSPAVITRLVPLPTGQVFGVESNANMLLLHGKQRDMTVKSTDVMWAGVVTWGYHDNLIRIRSYHDKPLINFLPQPFFGTVTCIESVPDCRLLFTAGSAGVIVVHTMTHNSSKPSCLQVRGVKKVLSAHNGGITCLAVCPAFSVLVSGSEDGTFVVWDLNYLTYTRSVFPGGGDRSVGRREVKTGQEITNPVTTVAISETLGDVASVVKTGYKSCQLHLHTINGQPVALQELTSDLIHCLAFSAAPEGRSVNVVATGLQSGAIRLWSTWDLTPLRDLARDVPIPSPVISVTFSADSQYLVASGADGSITLWDKDKRGLRAHADRFIPVISRHVDK</sequence>
<gene>
    <name evidence="7" type="ORF">PoB_000109900</name>
</gene>
<dbReference type="Pfam" id="PF00400">
    <property type="entry name" value="WD40"/>
    <property type="match status" value="2"/>
</dbReference>
<name>A0AAV3XUQ9_9GAST</name>
<feature type="compositionally biased region" description="Basic residues" evidence="4">
    <location>
        <begin position="11"/>
        <end position="25"/>
    </location>
</feature>
<dbReference type="InterPro" id="IPR015943">
    <property type="entry name" value="WD40/YVTN_repeat-like_dom_sf"/>
</dbReference>
<evidence type="ECO:0000256" key="3">
    <source>
        <dbReference type="PROSITE-ProRule" id="PRU00221"/>
    </source>
</evidence>
<dbReference type="Gene3D" id="2.30.29.30">
    <property type="entry name" value="Pleckstrin-homology domain (PH domain)/Phosphotyrosine-binding domain (PTB)"/>
    <property type="match status" value="1"/>
</dbReference>
<feature type="compositionally biased region" description="Polar residues" evidence="4">
    <location>
        <begin position="1026"/>
        <end position="1036"/>
    </location>
</feature>
<feature type="region of interest" description="Disordered" evidence="4">
    <location>
        <begin position="1014"/>
        <end position="1051"/>
    </location>
</feature>
<feature type="compositionally biased region" description="Low complexity" evidence="4">
    <location>
        <begin position="2377"/>
        <end position="2387"/>
    </location>
</feature>
<dbReference type="SUPFAM" id="SSF48371">
    <property type="entry name" value="ARM repeat"/>
    <property type="match status" value="1"/>
</dbReference>
<feature type="domain" description="BEACH-type PH" evidence="6">
    <location>
        <begin position="3337"/>
        <end position="3444"/>
    </location>
</feature>
<feature type="compositionally biased region" description="Acidic residues" evidence="4">
    <location>
        <begin position="524"/>
        <end position="536"/>
    </location>
</feature>
<feature type="compositionally biased region" description="Acidic residues" evidence="4">
    <location>
        <begin position="2461"/>
        <end position="2484"/>
    </location>
</feature>
<feature type="compositionally biased region" description="Basic and acidic residues" evidence="4">
    <location>
        <begin position="467"/>
        <end position="512"/>
    </location>
</feature>
<dbReference type="Gene3D" id="2.130.10.10">
    <property type="entry name" value="YVTN repeat-like/Quinoprotein amine dehydrogenase"/>
    <property type="match status" value="2"/>
</dbReference>
<feature type="compositionally biased region" description="Polar residues" evidence="4">
    <location>
        <begin position="2257"/>
        <end position="2274"/>
    </location>
</feature>
<dbReference type="InterPro" id="IPR011993">
    <property type="entry name" value="PH-like_dom_sf"/>
</dbReference>
<dbReference type="InterPro" id="IPR016024">
    <property type="entry name" value="ARM-type_fold"/>
</dbReference>
<feature type="repeat" description="WD" evidence="3">
    <location>
        <begin position="4113"/>
        <end position="4138"/>
    </location>
</feature>
<dbReference type="InterPro" id="IPR000409">
    <property type="entry name" value="BEACH_dom"/>
</dbReference>
<dbReference type="PROSITE" id="PS50197">
    <property type="entry name" value="BEACH"/>
    <property type="match status" value="1"/>
</dbReference>
<keyword evidence="2" id="KW-0677">Repeat</keyword>
<dbReference type="SUPFAM" id="SSF50978">
    <property type="entry name" value="WD40 repeat-like"/>
    <property type="match status" value="1"/>
</dbReference>
<dbReference type="SUPFAM" id="SSF81837">
    <property type="entry name" value="BEACH domain"/>
    <property type="match status" value="1"/>
</dbReference>
<dbReference type="Proteomes" id="UP000735302">
    <property type="component" value="Unassembled WGS sequence"/>
</dbReference>
<feature type="domain" description="BEACH" evidence="5">
    <location>
        <begin position="3450"/>
        <end position="3752"/>
    </location>
</feature>
<feature type="compositionally biased region" description="Low complexity" evidence="4">
    <location>
        <begin position="2946"/>
        <end position="2955"/>
    </location>
</feature>
<dbReference type="PANTHER" id="PTHR13743">
    <property type="entry name" value="BEIGE/BEACH-RELATED"/>
    <property type="match status" value="1"/>
</dbReference>
<comment type="caution">
    <text evidence="7">The sequence shown here is derived from an EMBL/GenBank/DDBJ whole genome shotgun (WGS) entry which is preliminary data.</text>
</comment>
<evidence type="ECO:0000256" key="2">
    <source>
        <dbReference type="ARBA" id="ARBA00022737"/>
    </source>
</evidence>
<dbReference type="SUPFAM" id="SSF50729">
    <property type="entry name" value="PH domain-like"/>
    <property type="match status" value="1"/>
</dbReference>
<evidence type="ECO:0000313" key="7">
    <source>
        <dbReference type="EMBL" id="GFN74593.1"/>
    </source>
</evidence>
<feature type="region of interest" description="Disordered" evidence="4">
    <location>
        <begin position="1434"/>
        <end position="1456"/>
    </location>
</feature>
<feature type="region of interest" description="Disordered" evidence="4">
    <location>
        <begin position="1530"/>
        <end position="1591"/>
    </location>
</feature>
<dbReference type="PROSITE" id="PS50294">
    <property type="entry name" value="WD_REPEATS_REGION"/>
    <property type="match status" value="2"/>
</dbReference>
<dbReference type="InterPro" id="IPR036372">
    <property type="entry name" value="BEACH_dom_sf"/>
</dbReference>
<feature type="compositionally biased region" description="Polar residues" evidence="4">
    <location>
        <begin position="2350"/>
        <end position="2375"/>
    </location>
</feature>
<organism evidence="7 8">
    <name type="scientific">Plakobranchus ocellatus</name>
    <dbReference type="NCBI Taxonomy" id="259542"/>
    <lineage>
        <taxon>Eukaryota</taxon>
        <taxon>Metazoa</taxon>
        <taxon>Spiralia</taxon>
        <taxon>Lophotrochozoa</taxon>
        <taxon>Mollusca</taxon>
        <taxon>Gastropoda</taxon>
        <taxon>Heterobranchia</taxon>
        <taxon>Euthyneura</taxon>
        <taxon>Panpulmonata</taxon>
        <taxon>Sacoglossa</taxon>
        <taxon>Placobranchoidea</taxon>
        <taxon>Plakobranchidae</taxon>
        <taxon>Plakobranchus</taxon>
    </lineage>
</organism>
<dbReference type="SMART" id="SM00320">
    <property type="entry name" value="WD40"/>
    <property type="match status" value="4"/>
</dbReference>
<dbReference type="Pfam" id="PF14844">
    <property type="entry name" value="PH_BEACH"/>
    <property type="match status" value="1"/>
</dbReference>
<dbReference type="InterPro" id="IPR036322">
    <property type="entry name" value="WD40_repeat_dom_sf"/>
</dbReference>
<feature type="compositionally biased region" description="Polar residues" evidence="4">
    <location>
        <begin position="1230"/>
        <end position="1242"/>
    </location>
</feature>
<feature type="compositionally biased region" description="Polar residues" evidence="4">
    <location>
        <begin position="755"/>
        <end position="767"/>
    </location>
</feature>
<dbReference type="FunFam" id="1.10.1540.10:FF:000001">
    <property type="entry name" value="neurobeachin isoform X1"/>
    <property type="match status" value="1"/>
</dbReference>
<dbReference type="CDD" id="cd06071">
    <property type="entry name" value="Beach"/>
    <property type="match status" value="1"/>
</dbReference>
<feature type="compositionally biased region" description="Acidic residues" evidence="4">
    <location>
        <begin position="2331"/>
        <end position="2342"/>
    </location>
</feature>
<protein>
    <submittedName>
        <fullName evidence="7">Lysosomal-trafficking regulator</fullName>
    </submittedName>
</protein>
<accession>A0AAV3XUQ9</accession>
<feature type="compositionally biased region" description="Basic and acidic residues" evidence="4">
    <location>
        <begin position="2392"/>
        <end position="2407"/>
    </location>
</feature>
<feature type="compositionally biased region" description="Basic and acidic residues" evidence="4">
    <location>
        <begin position="318"/>
        <end position="332"/>
    </location>
</feature>
<feature type="compositionally biased region" description="Polar residues" evidence="4">
    <location>
        <begin position="715"/>
        <end position="730"/>
    </location>
</feature>